<dbReference type="AlphaFoldDB" id="A0A9D4E618"/>
<dbReference type="EMBL" id="JAIWYP010000009">
    <property type="protein sequence ID" value="KAH3772560.1"/>
    <property type="molecule type" value="Genomic_DNA"/>
</dbReference>
<dbReference type="Proteomes" id="UP000828390">
    <property type="component" value="Unassembled WGS sequence"/>
</dbReference>
<dbReference type="PANTHER" id="PTHR14382:SF1">
    <property type="entry name" value="MDM2-BINDING PROTEIN"/>
    <property type="match status" value="1"/>
</dbReference>
<organism evidence="5 6">
    <name type="scientific">Dreissena polymorpha</name>
    <name type="common">Zebra mussel</name>
    <name type="synonym">Mytilus polymorpha</name>
    <dbReference type="NCBI Taxonomy" id="45954"/>
    <lineage>
        <taxon>Eukaryota</taxon>
        <taxon>Metazoa</taxon>
        <taxon>Spiralia</taxon>
        <taxon>Lophotrochozoa</taxon>
        <taxon>Mollusca</taxon>
        <taxon>Bivalvia</taxon>
        <taxon>Autobranchia</taxon>
        <taxon>Heteroconchia</taxon>
        <taxon>Euheterodonta</taxon>
        <taxon>Imparidentia</taxon>
        <taxon>Neoheterodontei</taxon>
        <taxon>Myida</taxon>
        <taxon>Dreissenoidea</taxon>
        <taxon>Dreissenidae</taxon>
        <taxon>Dreissena</taxon>
    </lineage>
</organism>
<accession>A0A9D4E618</accession>
<dbReference type="GO" id="GO:0000776">
    <property type="term" value="C:kinetochore"/>
    <property type="evidence" value="ECO:0007669"/>
    <property type="project" value="TreeGrafter"/>
</dbReference>
<dbReference type="InterPro" id="IPR039061">
    <property type="entry name" value="MTBP"/>
</dbReference>
<reference evidence="5" key="2">
    <citation type="submission" date="2020-11" db="EMBL/GenBank/DDBJ databases">
        <authorList>
            <person name="McCartney M.A."/>
            <person name="Auch B."/>
            <person name="Kono T."/>
            <person name="Mallez S."/>
            <person name="Becker A."/>
            <person name="Gohl D.M."/>
            <person name="Silverstein K.A.T."/>
            <person name="Koren S."/>
            <person name="Bechman K.B."/>
            <person name="Herman A."/>
            <person name="Abrahante J.E."/>
            <person name="Garbe J."/>
        </authorList>
    </citation>
    <scope>NUCLEOTIDE SEQUENCE</scope>
    <source>
        <strain evidence="5">Duluth1</strain>
        <tissue evidence="5">Whole animal</tissue>
    </source>
</reference>
<dbReference type="PANTHER" id="PTHR14382">
    <property type="entry name" value="MDM2-BINDING PROTEIN"/>
    <property type="match status" value="1"/>
</dbReference>
<evidence type="ECO:0000313" key="5">
    <source>
        <dbReference type="EMBL" id="KAH3772560.1"/>
    </source>
</evidence>
<feature type="domain" description="MDN2-binding protein C-terminal" evidence="4">
    <location>
        <begin position="573"/>
        <end position="812"/>
    </location>
</feature>
<evidence type="ECO:0000256" key="1">
    <source>
        <dbReference type="SAM" id="MobiDB-lite"/>
    </source>
</evidence>
<feature type="compositionally biased region" description="Basic and acidic residues" evidence="1">
    <location>
        <begin position="630"/>
        <end position="639"/>
    </location>
</feature>
<protein>
    <submittedName>
        <fullName evidence="5">Uncharacterized protein</fullName>
    </submittedName>
</protein>
<evidence type="ECO:0000313" key="6">
    <source>
        <dbReference type="Proteomes" id="UP000828390"/>
    </source>
</evidence>
<dbReference type="OrthoDB" id="8633268at2759"/>
<feature type="compositionally biased region" description="Basic and acidic residues" evidence="1">
    <location>
        <begin position="721"/>
        <end position="730"/>
    </location>
</feature>
<dbReference type="GO" id="GO:0007089">
    <property type="term" value="P:traversing start control point of mitotic cell cycle"/>
    <property type="evidence" value="ECO:0007669"/>
    <property type="project" value="TreeGrafter"/>
</dbReference>
<evidence type="ECO:0000259" key="2">
    <source>
        <dbReference type="Pfam" id="PF14918"/>
    </source>
</evidence>
<dbReference type="GO" id="GO:0031396">
    <property type="term" value="P:regulation of protein ubiquitination"/>
    <property type="evidence" value="ECO:0007669"/>
    <property type="project" value="InterPro"/>
</dbReference>
<keyword evidence="6" id="KW-1185">Reference proteome</keyword>
<comment type="caution">
    <text evidence="5">The sequence shown here is derived from an EMBL/GenBank/DDBJ whole genome shotgun (WGS) entry which is preliminary data.</text>
</comment>
<evidence type="ECO:0000259" key="4">
    <source>
        <dbReference type="Pfam" id="PF14920"/>
    </source>
</evidence>
<name>A0A9D4E618_DREPO</name>
<feature type="domain" description="DM2" evidence="2">
    <location>
        <begin position="72"/>
        <end position="199"/>
    </location>
</feature>
<feature type="domain" description="DM2" evidence="3">
    <location>
        <begin position="228"/>
        <end position="541"/>
    </location>
</feature>
<dbReference type="InterPro" id="IPR029420">
    <property type="entry name" value="MTBP_central"/>
</dbReference>
<dbReference type="Pfam" id="PF14918">
    <property type="entry name" value="MTBP_N"/>
    <property type="match status" value="1"/>
</dbReference>
<dbReference type="GO" id="GO:0034501">
    <property type="term" value="P:protein localization to kinetochore"/>
    <property type="evidence" value="ECO:0007669"/>
    <property type="project" value="TreeGrafter"/>
</dbReference>
<proteinExistence type="predicted"/>
<feature type="compositionally biased region" description="Basic and acidic residues" evidence="1">
    <location>
        <begin position="646"/>
        <end position="662"/>
    </location>
</feature>
<feature type="region of interest" description="Disordered" evidence="1">
    <location>
        <begin position="626"/>
        <end position="748"/>
    </location>
</feature>
<feature type="region of interest" description="Disordered" evidence="1">
    <location>
        <begin position="543"/>
        <end position="577"/>
    </location>
</feature>
<dbReference type="InterPro" id="IPR029421">
    <property type="entry name" value="MTBP_N"/>
</dbReference>
<feature type="compositionally biased region" description="Basic residues" evidence="1">
    <location>
        <begin position="548"/>
        <end position="559"/>
    </location>
</feature>
<dbReference type="Pfam" id="PF14919">
    <property type="entry name" value="MTBP_mid"/>
    <property type="match status" value="1"/>
</dbReference>
<dbReference type="Pfam" id="PF14920">
    <property type="entry name" value="MTBP_C"/>
    <property type="match status" value="1"/>
</dbReference>
<dbReference type="InterPro" id="IPR029418">
    <property type="entry name" value="MTBP_C"/>
</dbReference>
<reference evidence="5" key="1">
    <citation type="journal article" date="2019" name="bioRxiv">
        <title>The Genome of the Zebra Mussel, Dreissena polymorpha: A Resource for Invasive Species Research.</title>
        <authorList>
            <person name="McCartney M.A."/>
            <person name="Auch B."/>
            <person name="Kono T."/>
            <person name="Mallez S."/>
            <person name="Zhang Y."/>
            <person name="Obille A."/>
            <person name="Becker A."/>
            <person name="Abrahante J.E."/>
            <person name="Garbe J."/>
            <person name="Badalamenti J.P."/>
            <person name="Herman A."/>
            <person name="Mangelson H."/>
            <person name="Liachko I."/>
            <person name="Sullivan S."/>
            <person name="Sone E.D."/>
            <person name="Koren S."/>
            <person name="Silverstein K.A.T."/>
            <person name="Beckman K.B."/>
            <person name="Gohl D.M."/>
        </authorList>
    </citation>
    <scope>NUCLEOTIDE SEQUENCE</scope>
    <source>
        <strain evidence="5">Duluth1</strain>
        <tissue evidence="5">Whole animal</tissue>
    </source>
</reference>
<gene>
    <name evidence="5" type="ORF">DPMN_173901</name>
</gene>
<evidence type="ECO:0000259" key="3">
    <source>
        <dbReference type="Pfam" id="PF14919"/>
    </source>
</evidence>
<sequence>MIHVVFICKKDNPAVDTVIEFYKANQENAQAAIIHYHDYDKTFPESSDAKDCSWQPMTDLCSTNVNECDQRETNLKQAAESVHRLVDALPAAGCLLDVFMCLQDDRTNSDYVLLLGALRRLKDWHNARFTILDPDASPHSEFLQRFLAAEVSLGAIGCTSPEAVGYTALDKGLLWRGKVCVSDKIENKGFTVPGLSLYRASSDTPDLMFPSQEPAQCMDRAHLGRTFEILDEVLLMSVPSFYRTPHTYKLCLYQKPAVAQVLMNYIQESDTKGLLARLAVYSGTHIASCAEVGLSTEAWKENIMADIVYAQEPEEEFQDGYEFLYFLLVAPDNRTSPENFVATACLLRHPYHLSGHLVTSIFHQCLVPVKGNEVVGEKGDNCCDHDNLDLSCLPSLNAEMVEHIERDVLQLQRVKLQSWKDERQANNQSTEMATNELTAILANVRTQYLEQLRARLPTSTLMSSTEKVLNLQKEVYEASENSYEWPERLVQQYMESQRRCLSRLPSSESMALSSPLQHNEAGVSTVDIDSLLRCFHPDGSASLERMSPVRRRRASRGHSKVSEPPAGDRPSTTWPECRDLNTHDIYYNLDKKAEKINTHLNRFQEKYVKDETLSSCQSHIVLFPKSSKTVSKDSKESALRRSPRKQKPEGRDLSVDPPRRLSMDQSVENLKGPTHATLRDKENKRRYSTPVAMPVPGKQAKHSRTDSSRRQSVASSVLPRQVEKLRRESDADTSLSGVKGTESRSQRHKRRLQEIVDRVLADHGVTPGDLIFTSCSTRLYKVTKLFVMDLPNSRNLKDEMKKIAEGQVEQVIALDRQRQGAKADRCSRRR</sequence>